<dbReference type="InterPro" id="IPR050365">
    <property type="entry name" value="TIM50"/>
</dbReference>
<dbReference type="InterPro" id="IPR023214">
    <property type="entry name" value="HAD_sf"/>
</dbReference>
<dbReference type="CDD" id="cd07521">
    <property type="entry name" value="HAD_FCP1-like"/>
    <property type="match status" value="1"/>
</dbReference>
<dbReference type="PROSITE" id="PS50969">
    <property type="entry name" value="FCP1"/>
    <property type="match status" value="1"/>
</dbReference>
<name>A0AAD1X9K3_EUPCR</name>
<evidence type="ECO:0000313" key="3">
    <source>
        <dbReference type="Proteomes" id="UP001295684"/>
    </source>
</evidence>
<dbReference type="InterPro" id="IPR004274">
    <property type="entry name" value="FCP1_dom"/>
</dbReference>
<dbReference type="NCBIfam" id="TIGR02251">
    <property type="entry name" value="HIF-SF_euk"/>
    <property type="match status" value="1"/>
</dbReference>
<dbReference type="FunFam" id="3.40.50.1000:FF:000093">
    <property type="entry name" value="NLI interacting factor-like phosphatase family protein"/>
    <property type="match status" value="1"/>
</dbReference>
<gene>
    <name evidence="2" type="ORF">ECRASSUSDP1_LOCUS7341</name>
</gene>
<dbReference type="GO" id="GO:0016791">
    <property type="term" value="F:phosphatase activity"/>
    <property type="evidence" value="ECO:0007669"/>
    <property type="project" value="InterPro"/>
</dbReference>
<dbReference type="EMBL" id="CAMPGE010007145">
    <property type="protein sequence ID" value="CAI2366070.1"/>
    <property type="molecule type" value="Genomic_DNA"/>
</dbReference>
<dbReference type="AlphaFoldDB" id="A0AAD1X9K3"/>
<dbReference type="Gene3D" id="3.40.50.1000">
    <property type="entry name" value="HAD superfamily/HAD-like"/>
    <property type="match status" value="1"/>
</dbReference>
<dbReference type="Pfam" id="PF03031">
    <property type="entry name" value="NIF"/>
    <property type="match status" value="1"/>
</dbReference>
<keyword evidence="3" id="KW-1185">Reference proteome</keyword>
<dbReference type="Proteomes" id="UP001295684">
    <property type="component" value="Unassembled WGS sequence"/>
</dbReference>
<dbReference type="SUPFAM" id="SSF56784">
    <property type="entry name" value="HAD-like"/>
    <property type="match status" value="1"/>
</dbReference>
<feature type="domain" description="FCP1 homology" evidence="1">
    <location>
        <begin position="164"/>
        <end position="315"/>
    </location>
</feature>
<dbReference type="InterPro" id="IPR036412">
    <property type="entry name" value="HAD-like_sf"/>
</dbReference>
<organism evidence="2 3">
    <name type="scientific">Euplotes crassus</name>
    <dbReference type="NCBI Taxonomy" id="5936"/>
    <lineage>
        <taxon>Eukaryota</taxon>
        <taxon>Sar</taxon>
        <taxon>Alveolata</taxon>
        <taxon>Ciliophora</taxon>
        <taxon>Intramacronucleata</taxon>
        <taxon>Spirotrichea</taxon>
        <taxon>Hypotrichia</taxon>
        <taxon>Euplotida</taxon>
        <taxon>Euplotidae</taxon>
        <taxon>Moneuplotes</taxon>
    </lineage>
</organism>
<dbReference type="InterPro" id="IPR011948">
    <property type="entry name" value="Dullard_phosphatase"/>
</dbReference>
<dbReference type="PANTHER" id="PTHR12210">
    <property type="entry name" value="DULLARD PROTEIN PHOSPHATASE"/>
    <property type="match status" value="1"/>
</dbReference>
<protein>
    <recommendedName>
        <fullName evidence="1">FCP1 homology domain-containing protein</fullName>
    </recommendedName>
</protein>
<comment type="caution">
    <text evidence="2">The sequence shown here is derived from an EMBL/GenBank/DDBJ whole genome shotgun (WGS) entry which is preliminary data.</text>
</comment>
<proteinExistence type="predicted"/>
<reference evidence="2" key="1">
    <citation type="submission" date="2023-07" db="EMBL/GenBank/DDBJ databases">
        <authorList>
            <consortium name="AG Swart"/>
            <person name="Singh M."/>
            <person name="Singh A."/>
            <person name="Seah K."/>
            <person name="Emmerich C."/>
        </authorList>
    </citation>
    <scope>NUCLEOTIDE SEQUENCE</scope>
    <source>
        <strain evidence="2">DP1</strain>
    </source>
</reference>
<accession>A0AAD1X9K3</accession>
<evidence type="ECO:0000313" key="2">
    <source>
        <dbReference type="EMBL" id="CAI2366070.1"/>
    </source>
</evidence>
<evidence type="ECO:0000259" key="1">
    <source>
        <dbReference type="PROSITE" id="PS50969"/>
    </source>
</evidence>
<dbReference type="SMART" id="SM00577">
    <property type="entry name" value="CPDc"/>
    <property type="match status" value="1"/>
</dbReference>
<sequence>MQKVFKIERIDSNIEFKNRNKTALKRRRKTRNNKKSKPALSTSTLQKMIKKQTQLHNEEKELLQKRERSKLTVYERPIQDEETAKGTPEIEVKKDDITETIETNESLSLTNQIDEAPQEFNPMTLISPMDQGIIQSLQFNDFVSDDLLRIKENGPKNLLPPSTADIPEYCLVLDLDETLVHCSIAPFEGCDEVLNNIYISYRPYLLEFLERVSQFFEVVVFTASESPYANMVIDRFDPDQKYIHHRLYRESCLEVCGNYIKDLTCLGRDLNKTMIVDNSMVSFMLNLESAIPIESYQGNKQDTELYKLVEIMATAISSTSSNSDKAPDSSAQFKLNLRDYIASVYRMEDRFSFWRHQMNNGFEDVHYHLQANLS</sequence>